<accession>A3U303</accession>
<dbReference type="Proteomes" id="UP000004318">
    <property type="component" value="Unassembled WGS sequence"/>
</dbReference>
<dbReference type="InterPro" id="IPR014710">
    <property type="entry name" value="RmlC-like_jellyroll"/>
</dbReference>
<dbReference type="EMBL" id="AAMO01000013">
    <property type="protein sequence ID" value="EAQ01533.1"/>
    <property type="molecule type" value="Genomic_DNA"/>
</dbReference>
<dbReference type="HOGENOM" id="CLU_075053_0_0_5"/>
<dbReference type="PANTHER" id="PTHR24567:SF68">
    <property type="entry name" value="DNA-BINDING TRANSCRIPTIONAL DUAL REGULATOR CRP"/>
    <property type="match status" value="1"/>
</dbReference>
<dbReference type="Pfam" id="PF00027">
    <property type="entry name" value="cNMP_binding"/>
    <property type="match status" value="1"/>
</dbReference>
<dbReference type="GO" id="GO:0005829">
    <property type="term" value="C:cytosol"/>
    <property type="evidence" value="ECO:0007669"/>
    <property type="project" value="TreeGrafter"/>
</dbReference>
<keyword evidence="2" id="KW-0238">DNA-binding</keyword>
<dbReference type="GO" id="GO:0003677">
    <property type="term" value="F:DNA binding"/>
    <property type="evidence" value="ECO:0007669"/>
    <property type="project" value="UniProtKB-KW"/>
</dbReference>
<dbReference type="AlphaFoldDB" id="A3U303"/>
<dbReference type="SMART" id="SM00100">
    <property type="entry name" value="cNMP"/>
    <property type="match status" value="1"/>
</dbReference>
<dbReference type="PROSITE" id="PS51063">
    <property type="entry name" value="HTH_CRP_2"/>
    <property type="match status" value="1"/>
</dbReference>
<sequence length="245" mass="27786">MTHTPNENVLARKLWNAGPLDPEDLRRLDQVIADPFELDAREDLIQHGEDPQNVHLVLSGMVCRYKVLPNGKRAIVALMLPGDICDLHVAILGRMDHSIGTLTDCRLVKISRRTIDDLLDNHPRIRRALFWSTLVDEAILREWLVNMGRRRADQQMAHLFCEVHARLNAVDRMHGALLPLTQEELADILGISSVHAQRVLSGLRKKELVTVQDSRVALPDIRRIREFAQFEGDYLHLGEAADSGD</sequence>
<evidence type="ECO:0000259" key="5">
    <source>
        <dbReference type="PROSITE" id="PS51063"/>
    </source>
</evidence>
<proteinExistence type="predicted"/>
<dbReference type="InterPro" id="IPR000595">
    <property type="entry name" value="cNMP-bd_dom"/>
</dbReference>
<evidence type="ECO:0000256" key="2">
    <source>
        <dbReference type="ARBA" id="ARBA00023125"/>
    </source>
</evidence>
<dbReference type="SUPFAM" id="SSF51206">
    <property type="entry name" value="cAMP-binding domain-like"/>
    <property type="match status" value="1"/>
</dbReference>
<feature type="domain" description="Cyclic nucleotide-binding" evidence="4">
    <location>
        <begin position="20"/>
        <end position="136"/>
    </location>
</feature>
<dbReference type="Pfam" id="PF13545">
    <property type="entry name" value="HTH_Crp_2"/>
    <property type="match status" value="1"/>
</dbReference>
<keyword evidence="1" id="KW-0805">Transcription regulation</keyword>
<dbReference type="InterPro" id="IPR036388">
    <property type="entry name" value="WH-like_DNA-bd_sf"/>
</dbReference>
<dbReference type="InterPro" id="IPR036390">
    <property type="entry name" value="WH_DNA-bd_sf"/>
</dbReference>
<evidence type="ECO:0000256" key="1">
    <source>
        <dbReference type="ARBA" id="ARBA00023015"/>
    </source>
</evidence>
<dbReference type="CDD" id="cd00038">
    <property type="entry name" value="CAP_ED"/>
    <property type="match status" value="1"/>
</dbReference>
<gene>
    <name evidence="6" type="ORF">OB2597_01552</name>
</gene>
<dbReference type="GO" id="GO:0003700">
    <property type="term" value="F:DNA-binding transcription factor activity"/>
    <property type="evidence" value="ECO:0007669"/>
    <property type="project" value="TreeGrafter"/>
</dbReference>
<organism evidence="6 7">
    <name type="scientific">Pseudooceanicola batsensis (strain ATCC BAA-863 / DSM 15984 / KCTC 12145 / HTCC2597)</name>
    <name type="common">Oceanicola batsensis</name>
    <dbReference type="NCBI Taxonomy" id="252305"/>
    <lineage>
        <taxon>Bacteria</taxon>
        <taxon>Pseudomonadati</taxon>
        <taxon>Pseudomonadota</taxon>
        <taxon>Alphaproteobacteria</taxon>
        <taxon>Rhodobacterales</taxon>
        <taxon>Paracoccaceae</taxon>
        <taxon>Pseudooceanicola</taxon>
    </lineage>
</organism>
<dbReference type="OrthoDB" id="7584044at2"/>
<dbReference type="RefSeq" id="WP_009804484.1">
    <property type="nucleotide sequence ID" value="NZ_CH724131.1"/>
</dbReference>
<name>A3U303_PSEBH</name>
<reference evidence="6 7" key="1">
    <citation type="journal article" date="2010" name="J. Bacteriol.">
        <title>Genome sequences of Oceanicola granulosus HTCC2516(T) and Oceanicola batsensis HTCC2597(TDelta).</title>
        <authorList>
            <person name="Thrash J.C."/>
            <person name="Cho J.C."/>
            <person name="Vergin K.L."/>
            <person name="Giovannoni S.J."/>
        </authorList>
    </citation>
    <scope>NUCLEOTIDE SEQUENCE [LARGE SCALE GENOMIC DNA]</scope>
    <source>
        <strain evidence="7">ATCC BAA-863 / DSM 15984 / KCTC 12145 / HTCC2597</strain>
    </source>
</reference>
<dbReference type="InterPro" id="IPR012318">
    <property type="entry name" value="HTH_CRP"/>
</dbReference>
<evidence type="ECO:0000256" key="3">
    <source>
        <dbReference type="ARBA" id="ARBA00023163"/>
    </source>
</evidence>
<dbReference type="Gene3D" id="2.60.120.10">
    <property type="entry name" value="Jelly Rolls"/>
    <property type="match status" value="1"/>
</dbReference>
<evidence type="ECO:0000313" key="6">
    <source>
        <dbReference type="EMBL" id="EAQ01533.1"/>
    </source>
</evidence>
<dbReference type="InterPro" id="IPR050397">
    <property type="entry name" value="Env_Response_Regulators"/>
</dbReference>
<dbReference type="InterPro" id="IPR018490">
    <property type="entry name" value="cNMP-bd_dom_sf"/>
</dbReference>
<dbReference type="SUPFAM" id="SSF46785">
    <property type="entry name" value="Winged helix' DNA-binding domain"/>
    <property type="match status" value="1"/>
</dbReference>
<protein>
    <submittedName>
        <fullName evidence="6">Probable transcriptional regulator, Crp/Fnr family protein</fullName>
    </submittedName>
</protein>
<keyword evidence="7" id="KW-1185">Reference proteome</keyword>
<dbReference type="PANTHER" id="PTHR24567">
    <property type="entry name" value="CRP FAMILY TRANSCRIPTIONAL REGULATORY PROTEIN"/>
    <property type="match status" value="1"/>
</dbReference>
<dbReference type="PROSITE" id="PS50042">
    <property type="entry name" value="CNMP_BINDING_3"/>
    <property type="match status" value="1"/>
</dbReference>
<feature type="domain" description="HTH crp-type" evidence="5">
    <location>
        <begin position="150"/>
        <end position="222"/>
    </location>
</feature>
<keyword evidence="3" id="KW-0804">Transcription</keyword>
<comment type="caution">
    <text evidence="6">The sequence shown here is derived from an EMBL/GenBank/DDBJ whole genome shotgun (WGS) entry which is preliminary data.</text>
</comment>
<dbReference type="STRING" id="252305.OB2597_01552"/>
<dbReference type="Gene3D" id="1.10.10.10">
    <property type="entry name" value="Winged helix-like DNA-binding domain superfamily/Winged helix DNA-binding domain"/>
    <property type="match status" value="1"/>
</dbReference>
<dbReference type="SMART" id="SM00419">
    <property type="entry name" value="HTH_CRP"/>
    <property type="match status" value="1"/>
</dbReference>
<dbReference type="eggNOG" id="COG0664">
    <property type="taxonomic scope" value="Bacteria"/>
</dbReference>
<evidence type="ECO:0000259" key="4">
    <source>
        <dbReference type="PROSITE" id="PS50042"/>
    </source>
</evidence>
<evidence type="ECO:0000313" key="7">
    <source>
        <dbReference type="Proteomes" id="UP000004318"/>
    </source>
</evidence>